<feature type="transmembrane region" description="Helical" evidence="1">
    <location>
        <begin position="41"/>
        <end position="58"/>
    </location>
</feature>
<feature type="transmembrane region" description="Helical" evidence="1">
    <location>
        <begin position="87"/>
        <end position="107"/>
    </location>
</feature>
<feature type="transmembrane region" description="Helical" evidence="1">
    <location>
        <begin position="119"/>
        <end position="143"/>
    </location>
</feature>
<gene>
    <name evidence="2" type="ORF">E2F46_05860</name>
</gene>
<keyword evidence="1" id="KW-0812">Transmembrane</keyword>
<evidence type="ECO:0008006" key="4">
    <source>
        <dbReference type="Google" id="ProtNLM"/>
    </source>
</evidence>
<protein>
    <recommendedName>
        <fullName evidence="4">DUF2178 domain-containing protein</fullName>
    </recommendedName>
</protein>
<proteinExistence type="predicted"/>
<comment type="caution">
    <text evidence="2">The sequence shown here is derived from an EMBL/GenBank/DDBJ whole genome shotgun (WGS) entry which is preliminary data.</text>
</comment>
<dbReference type="EMBL" id="SMTF01000003">
    <property type="protein sequence ID" value="TDK26121.1"/>
    <property type="molecule type" value="Genomic_DNA"/>
</dbReference>
<dbReference type="Proteomes" id="UP000294796">
    <property type="component" value="Unassembled WGS sequence"/>
</dbReference>
<dbReference type="AlphaFoldDB" id="A0A4R5TY90"/>
<keyword evidence="1" id="KW-0472">Membrane</keyword>
<evidence type="ECO:0000313" key="3">
    <source>
        <dbReference type="Proteomes" id="UP000294796"/>
    </source>
</evidence>
<organism evidence="2 3">
    <name type="scientific">Luteimonas aestuarii</name>
    <dbReference type="NCBI Taxonomy" id="453837"/>
    <lineage>
        <taxon>Bacteria</taxon>
        <taxon>Pseudomonadati</taxon>
        <taxon>Pseudomonadota</taxon>
        <taxon>Gammaproteobacteria</taxon>
        <taxon>Lysobacterales</taxon>
        <taxon>Lysobacteraceae</taxon>
        <taxon>Luteimonas</taxon>
    </lineage>
</organism>
<accession>A0A4R5TY90</accession>
<sequence>MSGMRDAIAPGFGERFALNSTWGLAGLGAFCAIAVVKQGSLFSFIAVLLVLFLSHWFRRRAMHDQQRRNEAMEDERDSAIASRGDRAFRVTASIGIVALALALAIPAMRGPLLEVALRLPGVLLLALIAANLVGHVVVAHAYVRERR</sequence>
<keyword evidence="1" id="KW-1133">Transmembrane helix</keyword>
<name>A0A4R5TY90_9GAMM</name>
<evidence type="ECO:0000313" key="2">
    <source>
        <dbReference type="EMBL" id="TDK26121.1"/>
    </source>
</evidence>
<dbReference type="RefSeq" id="WP_133321153.1">
    <property type="nucleotide sequence ID" value="NZ_SMTF01000003.1"/>
</dbReference>
<feature type="transmembrane region" description="Helical" evidence="1">
    <location>
        <begin position="16"/>
        <end position="35"/>
    </location>
</feature>
<evidence type="ECO:0000256" key="1">
    <source>
        <dbReference type="SAM" id="Phobius"/>
    </source>
</evidence>
<keyword evidence="3" id="KW-1185">Reference proteome</keyword>
<reference evidence="2 3" key="1">
    <citation type="submission" date="2019-03" db="EMBL/GenBank/DDBJ databases">
        <title>Luteimonas zhaokaii sp.nov., isolated from the rectal contents of Plateau pika in Yushu, Qinghai Province, China.</title>
        <authorList>
            <person name="Zhang G."/>
        </authorList>
    </citation>
    <scope>NUCLEOTIDE SEQUENCE [LARGE SCALE GENOMIC DNA]</scope>
    <source>
        <strain evidence="2 3">B9</strain>
    </source>
</reference>